<dbReference type="KEGG" id="tcu:Tcur_3946"/>
<evidence type="ECO:0000256" key="1">
    <source>
        <dbReference type="SAM" id="Phobius"/>
    </source>
</evidence>
<dbReference type="Gene3D" id="1.10.30.50">
    <property type="match status" value="1"/>
</dbReference>
<keyword evidence="3" id="KW-0378">Hydrolase</keyword>
<proteinExistence type="predicted"/>
<accession>D1AE49</accession>
<dbReference type="GO" id="GO:0003676">
    <property type="term" value="F:nucleic acid binding"/>
    <property type="evidence" value="ECO:0007669"/>
    <property type="project" value="InterPro"/>
</dbReference>
<dbReference type="STRING" id="471852.Tcur_3946"/>
<dbReference type="Proteomes" id="UP000001918">
    <property type="component" value="Chromosome"/>
</dbReference>
<dbReference type="PANTHER" id="PTHR33877">
    <property type="entry name" value="SLL1193 PROTEIN"/>
    <property type="match status" value="1"/>
</dbReference>
<dbReference type="AlphaFoldDB" id="D1AE49"/>
<dbReference type="RefSeq" id="WP_012854259.1">
    <property type="nucleotide sequence ID" value="NC_013510.1"/>
</dbReference>
<dbReference type="eggNOG" id="COG1403">
    <property type="taxonomic scope" value="Bacteria"/>
</dbReference>
<evidence type="ECO:0000313" key="4">
    <source>
        <dbReference type="Proteomes" id="UP000001918"/>
    </source>
</evidence>
<dbReference type="HOGENOM" id="CLU_1730544_0_0_11"/>
<evidence type="ECO:0000313" key="3">
    <source>
        <dbReference type="EMBL" id="ACY99475.1"/>
    </source>
</evidence>
<dbReference type="PANTHER" id="PTHR33877:SF2">
    <property type="entry name" value="OS07G0170200 PROTEIN"/>
    <property type="match status" value="1"/>
</dbReference>
<keyword evidence="1" id="KW-1133">Transmembrane helix</keyword>
<keyword evidence="1" id="KW-0812">Transmembrane</keyword>
<dbReference type="EMBL" id="CP001738">
    <property type="protein sequence ID" value="ACY99475.1"/>
    <property type="molecule type" value="Genomic_DNA"/>
</dbReference>
<feature type="transmembrane region" description="Helical" evidence="1">
    <location>
        <begin position="109"/>
        <end position="130"/>
    </location>
</feature>
<organism evidence="3 4">
    <name type="scientific">Thermomonospora curvata (strain ATCC 19995 / DSM 43183 / JCM 3096 / KCTC 9072 / NBRC 15933 / NCIMB 10081 / Henssen B9)</name>
    <dbReference type="NCBI Taxonomy" id="471852"/>
    <lineage>
        <taxon>Bacteria</taxon>
        <taxon>Bacillati</taxon>
        <taxon>Actinomycetota</taxon>
        <taxon>Actinomycetes</taxon>
        <taxon>Streptosporangiales</taxon>
        <taxon>Thermomonosporaceae</taxon>
        <taxon>Thermomonospora</taxon>
    </lineage>
</organism>
<dbReference type="SMART" id="SM00507">
    <property type="entry name" value="HNHc"/>
    <property type="match status" value="1"/>
</dbReference>
<keyword evidence="3" id="KW-0540">Nuclease</keyword>
<dbReference type="InterPro" id="IPR002711">
    <property type="entry name" value="HNH"/>
</dbReference>
<keyword evidence="4" id="KW-1185">Reference proteome</keyword>
<keyword evidence="3" id="KW-0255">Endonuclease</keyword>
<sequence>MSSKPNAARKRRIKRQLAARDGAVCFYCGHPFGTLVEATIDHLVPKSKLPGWVQANLVLACHPCNKAKADRLPQEFLRPCGFAPGLVPLGPPNAPTRNRRRVRHTAARLSAAVSAILPATLTAVLSAMWAGRLSAGTARTVPGPVRHMSAT</sequence>
<dbReference type="Pfam" id="PF01844">
    <property type="entry name" value="HNH"/>
    <property type="match status" value="1"/>
</dbReference>
<feature type="domain" description="HNH nuclease" evidence="2">
    <location>
        <begin position="12"/>
        <end position="66"/>
    </location>
</feature>
<name>D1AE49_THECD</name>
<dbReference type="GO" id="GO:0004519">
    <property type="term" value="F:endonuclease activity"/>
    <property type="evidence" value="ECO:0007669"/>
    <property type="project" value="UniProtKB-KW"/>
</dbReference>
<reference evidence="3 4" key="1">
    <citation type="journal article" date="2011" name="Stand. Genomic Sci.">
        <title>Complete genome sequence of Thermomonospora curvata type strain (B9).</title>
        <authorList>
            <person name="Chertkov O."/>
            <person name="Sikorski J."/>
            <person name="Nolan M."/>
            <person name="Lapidus A."/>
            <person name="Lucas S."/>
            <person name="Del Rio T.G."/>
            <person name="Tice H."/>
            <person name="Cheng J.F."/>
            <person name="Goodwin L."/>
            <person name="Pitluck S."/>
            <person name="Liolios K."/>
            <person name="Ivanova N."/>
            <person name="Mavromatis K."/>
            <person name="Mikhailova N."/>
            <person name="Ovchinnikova G."/>
            <person name="Pati A."/>
            <person name="Chen A."/>
            <person name="Palaniappan K."/>
            <person name="Djao O.D."/>
            <person name="Land M."/>
            <person name="Hauser L."/>
            <person name="Chang Y.J."/>
            <person name="Jeffries C.D."/>
            <person name="Brettin T."/>
            <person name="Han C."/>
            <person name="Detter J.C."/>
            <person name="Rohde M."/>
            <person name="Goker M."/>
            <person name="Woyke T."/>
            <person name="Bristow J."/>
            <person name="Eisen J.A."/>
            <person name="Markowitz V."/>
            <person name="Hugenholtz P."/>
            <person name="Klenk H.P."/>
            <person name="Kyrpides N.C."/>
        </authorList>
    </citation>
    <scope>NUCLEOTIDE SEQUENCE [LARGE SCALE GENOMIC DNA]</scope>
    <source>
        <strain evidence="4">ATCC 19995 / DSM 43183 / JCM 3096 / KCTC 9072 / NBRC 15933 / NCIMB 10081 / Henssen B9</strain>
    </source>
</reference>
<dbReference type="GO" id="GO:0008270">
    <property type="term" value="F:zinc ion binding"/>
    <property type="evidence" value="ECO:0007669"/>
    <property type="project" value="InterPro"/>
</dbReference>
<keyword evidence="1" id="KW-0472">Membrane</keyword>
<dbReference type="InterPro" id="IPR052892">
    <property type="entry name" value="NA-targeting_endonuclease"/>
</dbReference>
<evidence type="ECO:0000259" key="2">
    <source>
        <dbReference type="SMART" id="SM00507"/>
    </source>
</evidence>
<gene>
    <name evidence="3" type="ordered locus">Tcur_3946</name>
</gene>
<protein>
    <submittedName>
        <fullName evidence="3">HNH endonuclease</fullName>
    </submittedName>
</protein>
<dbReference type="InterPro" id="IPR003615">
    <property type="entry name" value="HNH_nuc"/>
</dbReference>
<dbReference type="CDD" id="cd00085">
    <property type="entry name" value="HNHc"/>
    <property type="match status" value="1"/>
</dbReference>